<feature type="region of interest" description="Disordered" evidence="7">
    <location>
        <begin position="373"/>
        <end position="398"/>
    </location>
</feature>
<dbReference type="GO" id="GO:0042124">
    <property type="term" value="F:1,3-beta-glucanosyltransferase activity"/>
    <property type="evidence" value="ECO:0007669"/>
    <property type="project" value="TreeGrafter"/>
</dbReference>
<dbReference type="EC" id="2.4.1.-" evidence="6"/>
<keyword evidence="3 6" id="KW-0732">Signal</keyword>
<keyword evidence="6" id="KW-0808">Transferase</keyword>
<dbReference type="InterPro" id="IPR004886">
    <property type="entry name" value="Glucanosyltransferase"/>
</dbReference>
<evidence type="ECO:0000256" key="5">
    <source>
        <dbReference type="ARBA" id="ARBA00023180"/>
    </source>
</evidence>
<dbReference type="Proteomes" id="UP000664169">
    <property type="component" value="Unassembled WGS sequence"/>
</dbReference>
<evidence type="ECO:0000313" key="8">
    <source>
        <dbReference type="EMBL" id="CAF9926226.1"/>
    </source>
</evidence>
<comment type="similarity">
    <text evidence="2 6">Belongs to the glycosyl hydrolase 72 family.</text>
</comment>
<protein>
    <recommendedName>
        <fullName evidence="6">1,3-beta-glucanosyltransferase</fullName>
        <ecNumber evidence="6">2.4.1.-</ecNumber>
    </recommendedName>
</protein>
<comment type="subcellular location">
    <subcellularLocation>
        <location evidence="1 6">Cell membrane</location>
        <topology evidence="1 6">Lipid-anchor</topology>
        <topology evidence="1 6">GPI-anchor</topology>
    </subcellularLocation>
</comment>
<keyword evidence="6" id="KW-0336">GPI-anchor</keyword>
<evidence type="ECO:0000256" key="3">
    <source>
        <dbReference type="ARBA" id="ARBA00022729"/>
    </source>
</evidence>
<evidence type="ECO:0000256" key="2">
    <source>
        <dbReference type="ARBA" id="ARBA00007528"/>
    </source>
</evidence>
<dbReference type="GO" id="GO:0031505">
    <property type="term" value="P:fungal-type cell wall organization"/>
    <property type="evidence" value="ECO:0007669"/>
    <property type="project" value="TreeGrafter"/>
</dbReference>
<dbReference type="GO" id="GO:0071970">
    <property type="term" value="P:fungal-type cell wall (1-&gt;3)-beta-D-glucan biosynthetic process"/>
    <property type="evidence" value="ECO:0007669"/>
    <property type="project" value="TreeGrafter"/>
</dbReference>
<feature type="compositionally biased region" description="Low complexity" evidence="7">
    <location>
        <begin position="373"/>
        <end position="397"/>
    </location>
</feature>
<dbReference type="GO" id="GO:0098552">
    <property type="term" value="C:side of membrane"/>
    <property type="evidence" value="ECO:0007669"/>
    <property type="project" value="UniProtKB-KW"/>
</dbReference>
<dbReference type="SUPFAM" id="SSF51445">
    <property type="entry name" value="(Trans)glycosidases"/>
    <property type="match status" value="1"/>
</dbReference>
<accession>A0A8H3FS02</accession>
<dbReference type="PANTHER" id="PTHR31468:SF8">
    <property type="entry name" value="1,3-BETA-GLUCANOSYLTRANSFERASE GAS2"/>
    <property type="match status" value="1"/>
</dbReference>
<dbReference type="PANTHER" id="PTHR31468">
    <property type="entry name" value="1,3-BETA-GLUCANOSYLTRANSFERASE GAS1"/>
    <property type="match status" value="1"/>
</dbReference>
<dbReference type="Gene3D" id="3.20.20.80">
    <property type="entry name" value="Glycosidases"/>
    <property type="match status" value="1"/>
</dbReference>
<keyword evidence="9" id="KW-1185">Reference proteome</keyword>
<dbReference type="Pfam" id="PF03198">
    <property type="entry name" value="Glyco_hydro_72"/>
    <property type="match status" value="1"/>
</dbReference>
<gene>
    <name evidence="8" type="ORF">GOMPHAMPRED_004079</name>
</gene>
<evidence type="ECO:0000256" key="7">
    <source>
        <dbReference type="SAM" id="MobiDB-lite"/>
    </source>
</evidence>
<dbReference type="AlphaFoldDB" id="A0A8H3FS02"/>
<keyword evidence="5" id="KW-0325">Glycoprotein</keyword>
<reference evidence="8" key="1">
    <citation type="submission" date="2021-03" db="EMBL/GenBank/DDBJ databases">
        <authorList>
            <person name="Tagirdzhanova G."/>
        </authorList>
    </citation>
    <scope>NUCLEOTIDE SEQUENCE</scope>
</reference>
<feature type="chain" id="PRO_5034554459" description="1,3-beta-glucanosyltransferase" evidence="6">
    <location>
        <begin position="18"/>
        <end position="420"/>
    </location>
</feature>
<evidence type="ECO:0000313" key="9">
    <source>
        <dbReference type="Proteomes" id="UP000664169"/>
    </source>
</evidence>
<comment type="function">
    <text evidence="6">Splits internally a 1,3-beta-glucan molecule and transfers the newly generated reducing end (the donor) to the non-reducing end of another 1,3-beta-glucan molecule (the acceptor) forming a 1,3-beta linkage, resulting in the elongation of 1,3-beta-glucan chains in the cell wall.</text>
</comment>
<name>A0A8H3FS02_9LECA</name>
<evidence type="ECO:0000256" key="4">
    <source>
        <dbReference type="ARBA" id="ARBA00023157"/>
    </source>
</evidence>
<sequence length="420" mass="44924">MFRYLVLVLAFLPATFAVPTIQAVGSKFFTSNGNQWFIKGIAYQLNEFDPLVDTNQCTTDANLMKTLGTNAIRVYHVDASQNHDGCMKAFSDAGIYLFVDLDTFTTYILGDNPTWNQTQFEKYSAVMDTFAKYDNTAGFFVGNEVITNYTQGASAAYIKAAARDMKAYRTSKGYRQIPVGYSAADIAELRPMLQNYLVCGGNASEAIDFFSLNSYEWCGPVDYMSSGYSNLQAEAAKYPIPIFFSETGCNKPEPRTFADQAAIFGPQMVDTWSGSIIYEWIQEQNDYGLISYGGSVEDPVRSGTPQPVAPDFTNLQAAWSVQPSGVQLSDYTKSAASLSTPACPSSTANGWPINGNPAIPAIGKQFDITGSSLPSATASTTSSGTASPSASGKSAASGGKGIASVTLGLAIAMAGVIVLL</sequence>
<proteinExistence type="inferred from homology"/>
<keyword evidence="6" id="KW-0449">Lipoprotein</keyword>
<keyword evidence="4" id="KW-1015">Disulfide bond</keyword>
<evidence type="ECO:0000256" key="1">
    <source>
        <dbReference type="ARBA" id="ARBA00004609"/>
    </source>
</evidence>
<comment type="caution">
    <text evidence="8">The sequence shown here is derived from an EMBL/GenBank/DDBJ whole genome shotgun (WGS) entry which is preliminary data.</text>
</comment>
<evidence type="ECO:0000256" key="6">
    <source>
        <dbReference type="RuleBase" id="RU361209"/>
    </source>
</evidence>
<dbReference type="EMBL" id="CAJPDQ010000025">
    <property type="protein sequence ID" value="CAF9926226.1"/>
    <property type="molecule type" value="Genomic_DNA"/>
</dbReference>
<dbReference type="InterPro" id="IPR017853">
    <property type="entry name" value="GH"/>
</dbReference>
<dbReference type="GO" id="GO:0005886">
    <property type="term" value="C:plasma membrane"/>
    <property type="evidence" value="ECO:0007669"/>
    <property type="project" value="UniProtKB-SubCell"/>
</dbReference>
<keyword evidence="6" id="KW-0472">Membrane</keyword>
<dbReference type="OrthoDB" id="421038at2759"/>
<dbReference type="FunFam" id="3.20.20.80:FF:000038">
    <property type="entry name" value="1,3-beta-glucanosyltransferase"/>
    <property type="match status" value="1"/>
</dbReference>
<organism evidence="8 9">
    <name type="scientific">Gomphillus americanus</name>
    <dbReference type="NCBI Taxonomy" id="1940652"/>
    <lineage>
        <taxon>Eukaryota</taxon>
        <taxon>Fungi</taxon>
        <taxon>Dikarya</taxon>
        <taxon>Ascomycota</taxon>
        <taxon>Pezizomycotina</taxon>
        <taxon>Lecanoromycetes</taxon>
        <taxon>OSLEUM clade</taxon>
        <taxon>Ostropomycetidae</taxon>
        <taxon>Ostropales</taxon>
        <taxon>Graphidaceae</taxon>
        <taxon>Gomphilloideae</taxon>
        <taxon>Gomphillus</taxon>
    </lineage>
</organism>
<feature type="signal peptide" evidence="6">
    <location>
        <begin position="1"/>
        <end position="17"/>
    </location>
</feature>